<evidence type="ECO:0000256" key="3">
    <source>
        <dbReference type="ARBA" id="ARBA00022989"/>
    </source>
</evidence>
<dbReference type="Pfam" id="PF06803">
    <property type="entry name" value="DUF1232"/>
    <property type="match status" value="1"/>
</dbReference>
<evidence type="ECO:0000259" key="6">
    <source>
        <dbReference type="Pfam" id="PF06803"/>
    </source>
</evidence>
<dbReference type="GO" id="GO:0012505">
    <property type="term" value="C:endomembrane system"/>
    <property type="evidence" value="ECO:0007669"/>
    <property type="project" value="UniProtKB-SubCell"/>
</dbReference>
<dbReference type="InterPro" id="IPR010652">
    <property type="entry name" value="DUF1232"/>
</dbReference>
<evidence type="ECO:0000256" key="5">
    <source>
        <dbReference type="SAM" id="MobiDB-lite"/>
    </source>
</evidence>
<dbReference type="EMBL" id="CP053085">
    <property type="protein sequence ID" value="QJR34418.1"/>
    <property type="molecule type" value="Genomic_DNA"/>
</dbReference>
<reference evidence="7 8" key="1">
    <citation type="submission" date="2020-05" db="EMBL/GenBank/DDBJ databases">
        <title>Complete genome sequence of Gemmatimonas greenlandica TET16.</title>
        <authorList>
            <person name="Zeng Y."/>
        </authorList>
    </citation>
    <scope>NUCLEOTIDE SEQUENCE [LARGE SCALE GENOMIC DNA]</scope>
    <source>
        <strain evidence="7 8">TET16</strain>
    </source>
</reference>
<feature type="compositionally biased region" description="Basic and acidic residues" evidence="5">
    <location>
        <begin position="44"/>
        <end position="57"/>
    </location>
</feature>
<proteinExistence type="predicted"/>
<dbReference type="KEGG" id="ggr:HKW67_02210"/>
<evidence type="ECO:0000313" key="7">
    <source>
        <dbReference type="EMBL" id="QJR34418.1"/>
    </source>
</evidence>
<dbReference type="RefSeq" id="WP_171223844.1">
    <property type="nucleotide sequence ID" value="NZ_CP053085.1"/>
</dbReference>
<feature type="domain" description="DUF1232" evidence="6">
    <location>
        <begin position="110"/>
        <end position="144"/>
    </location>
</feature>
<accession>A0A6M4IKM5</accession>
<evidence type="ECO:0000313" key="8">
    <source>
        <dbReference type="Proteomes" id="UP000500938"/>
    </source>
</evidence>
<protein>
    <submittedName>
        <fullName evidence="7">DUF1232 domain-containing protein</fullName>
    </submittedName>
</protein>
<dbReference type="AlphaFoldDB" id="A0A6M4IKM5"/>
<name>A0A6M4IKM5_9BACT</name>
<dbReference type="Proteomes" id="UP000500938">
    <property type="component" value="Chromosome"/>
</dbReference>
<gene>
    <name evidence="7" type="ORF">HKW67_02210</name>
</gene>
<feature type="compositionally biased region" description="Basic and acidic residues" evidence="5">
    <location>
        <begin position="1"/>
        <end position="37"/>
    </location>
</feature>
<evidence type="ECO:0000256" key="2">
    <source>
        <dbReference type="ARBA" id="ARBA00022692"/>
    </source>
</evidence>
<organism evidence="7 8">
    <name type="scientific">Gemmatimonas groenlandica</name>
    <dbReference type="NCBI Taxonomy" id="2732249"/>
    <lineage>
        <taxon>Bacteria</taxon>
        <taxon>Pseudomonadati</taxon>
        <taxon>Gemmatimonadota</taxon>
        <taxon>Gemmatimonadia</taxon>
        <taxon>Gemmatimonadales</taxon>
        <taxon>Gemmatimonadaceae</taxon>
        <taxon>Gemmatimonas</taxon>
    </lineage>
</organism>
<keyword evidence="4" id="KW-0472">Membrane</keyword>
<evidence type="ECO:0000256" key="1">
    <source>
        <dbReference type="ARBA" id="ARBA00004127"/>
    </source>
</evidence>
<feature type="region of interest" description="Disordered" evidence="5">
    <location>
        <begin position="1"/>
        <end position="79"/>
    </location>
</feature>
<keyword evidence="8" id="KW-1185">Reference proteome</keyword>
<sequence>MTTDRLEDLPPEPARERHFDKLAREREADRRAGRPERGLFTGRGRKESAPPDDDAPRRARRRRPSEDDDESARPQTGMKRSVLRAIQQIPAYLRLLLGLVGDSRVSKFDRFLVLAAGAYMVSPIDFIPDFIPFLGEIDDLFLLMTALQRLVANAGRTVLLDHWRGDPEELEDVNLARLVSAAGFFLPVRLRRRLRKMAGR</sequence>
<comment type="subcellular location">
    <subcellularLocation>
        <location evidence="1">Endomembrane system</location>
        <topology evidence="1">Multi-pass membrane protein</topology>
    </subcellularLocation>
</comment>
<keyword evidence="3" id="KW-1133">Transmembrane helix</keyword>
<keyword evidence="2" id="KW-0812">Transmembrane</keyword>
<evidence type="ECO:0000256" key="4">
    <source>
        <dbReference type="ARBA" id="ARBA00023136"/>
    </source>
</evidence>